<dbReference type="GO" id="GO:0016787">
    <property type="term" value="F:hydrolase activity"/>
    <property type="evidence" value="ECO:0007669"/>
    <property type="project" value="UniProtKB-KW"/>
</dbReference>
<dbReference type="GO" id="GO:0004386">
    <property type="term" value="F:helicase activity"/>
    <property type="evidence" value="ECO:0007669"/>
    <property type="project" value="UniProtKB-KW"/>
</dbReference>
<dbReference type="AlphaFoldDB" id="A0A9P5ZTP7"/>
<keyword evidence="1" id="KW-0547">Nucleotide-binding</keyword>
<dbReference type="Pfam" id="PF22527">
    <property type="entry name" value="DEXQc_Suv3"/>
    <property type="match status" value="2"/>
</dbReference>
<dbReference type="SUPFAM" id="SSF52540">
    <property type="entry name" value="P-loop containing nucleoside triphosphate hydrolases"/>
    <property type="match status" value="1"/>
</dbReference>
<evidence type="ECO:0000256" key="1">
    <source>
        <dbReference type="ARBA" id="ARBA00022741"/>
    </source>
</evidence>
<dbReference type="EMBL" id="MU154577">
    <property type="protein sequence ID" value="KAF9494088.1"/>
    <property type="molecule type" value="Genomic_DNA"/>
</dbReference>
<keyword evidence="8" id="KW-1185">Reference proteome</keyword>
<evidence type="ECO:0000313" key="8">
    <source>
        <dbReference type="Proteomes" id="UP000807025"/>
    </source>
</evidence>
<evidence type="ECO:0000256" key="3">
    <source>
        <dbReference type="ARBA" id="ARBA00022806"/>
    </source>
</evidence>
<dbReference type="PROSITE" id="PS51194">
    <property type="entry name" value="HELICASE_CTER"/>
    <property type="match status" value="1"/>
</dbReference>
<dbReference type="InterPro" id="IPR050699">
    <property type="entry name" value="RNA-DNA_Helicase"/>
</dbReference>
<dbReference type="Pfam" id="PF12513">
    <property type="entry name" value="SUV3_C"/>
    <property type="match status" value="1"/>
</dbReference>
<evidence type="ECO:0000256" key="4">
    <source>
        <dbReference type="ARBA" id="ARBA00022840"/>
    </source>
</evidence>
<dbReference type="GO" id="GO:0000965">
    <property type="term" value="P:mitochondrial RNA 3'-end processing"/>
    <property type="evidence" value="ECO:0007669"/>
    <property type="project" value="TreeGrafter"/>
</dbReference>
<dbReference type="InterPro" id="IPR022192">
    <property type="entry name" value="SUV3_C"/>
</dbReference>
<proteinExistence type="predicted"/>
<dbReference type="CDD" id="cd18805">
    <property type="entry name" value="SF2_C_suv3"/>
    <property type="match status" value="1"/>
</dbReference>
<evidence type="ECO:0000313" key="7">
    <source>
        <dbReference type="EMBL" id="KAF9494088.1"/>
    </source>
</evidence>
<organism evidence="7 8">
    <name type="scientific">Pleurotus eryngii</name>
    <name type="common">Boletus of the steppes</name>
    <dbReference type="NCBI Taxonomy" id="5323"/>
    <lineage>
        <taxon>Eukaryota</taxon>
        <taxon>Fungi</taxon>
        <taxon>Dikarya</taxon>
        <taxon>Basidiomycota</taxon>
        <taxon>Agaricomycotina</taxon>
        <taxon>Agaricomycetes</taxon>
        <taxon>Agaricomycetidae</taxon>
        <taxon>Agaricales</taxon>
        <taxon>Pleurotineae</taxon>
        <taxon>Pleurotaceae</taxon>
        <taxon>Pleurotus</taxon>
    </lineage>
</organism>
<dbReference type="SMART" id="SM00490">
    <property type="entry name" value="HELICc"/>
    <property type="match status" value="1"/>
</dbReference>
<evidence type="ECO:0000256" key="2">
    <source>
        <dbReference type="ARBA" id="ARBA00022801"/>
    </source>
</evidence>
<dbReference type="InterPro" id="IPR055206">
    <property type="entry name" value="DEXQc_SUV3"/>
</dbReference>
<evidence type="ECO:0000256" key="5">
    <source>
        <dbReference type="SAM" id="MobiDB-lite"/>
    </source>
</evidence>
<keyword evidence="3" id="KW-0347">Helicase</keyword>
<name>A0A9P5ZTP7_PLEER</name>
<reference evidence="7" key="1">
    <citation type="submission" date="2020-11" db="EMBL/GenBank/DDBJ databases">
        <authorList>
            <consortium name="DOE Joint Genome Institute"/>
            <person name="Ahrendt S."/>
            <person name="Riley R."/>
            <person name="Andreopoulos W."/>
            <person name="Labutti K."/>
            <person name="Pangilinan J."/>
            <person name="Ruiz-Duenas F.J."/>
            <person name="Barrasa J.M."/>
            <person name="Sanchez-Garcia M."/>
            <person name="Camarero S."/>
            <person name="Miyauchi S."/>
            <person name="Serrano A."/>
            <person name="Linde D."/>
            <person name="Babiker R."/>
            <person name="Drula E."/>
            <person name="Ayuso-Fernandez I."/>
            <person name="Pacheco R."/>
            <person name="Padilla G."/>
            <person name="Ferreira P."/>
            <person name="Barriuso J."/>
            <person name="Kellner H."/>
            <person name="Castanera R."/>
            <person name="Alfaro M."/>
            <person name="Ramirez L."/>
            <person name="Pisabarro A.G."/>
            <person name="Kuo A."/>
            <person name="Tritt A."/>
            <person name="Lipzen A."/>
            <person name="He G."/>
            <person name="Yan M."/>
            <person name="Ng V."/>
            <person name="Cullen D."/>
            <person name="Martin F."/>
            <person name="Rosso M.-N."/>
            <person name="Henrissat B."/>
            <person name="Hibbett D."/>
            <person name="Martinez A.T."/>
            <person name="Grigoriev I.V."/>
        </authorList>
    </citation>
    <scope>NUCLEOTIDE SEQUENCE</scope>
    <source>
        <strain evidence="7">ATCC 90797</strain>
    </source>
</reference>
<feature type="region of interest" description="Disordered" evidence="5">
    <location>
        <begin position="1"/>
        <end position="40"/>
    </location>
</feature>
<evidence type="ECO:0000259" key="6">
    <source>
        <dbReference type="PROSITE" id="PS51194"/>
    </source>
</evidence>
<dbReference type="Gene3D" id="3.40.50.300">
    <property type="entry name" value="P-loop containing nucleotide triphosphate hydrolases"/>
    <property type="match status" value="2"/>
</dbReference>
<dbReference type="GO" id="GO:0045025">
    <property type="term" value="C:mitochondrial degradosome"/>
    <property type="evidence" value="ECO:0007669"/>
    <property type="project" value="TreeGrafter"/>
</dbReference>
<sequence length="734" mass="82372">MTRRFRSGGSSGSGGDYSKPSTHKFSRGRPPQRSQQARTPLHVDEVVEYFESRVKSWARSPRLHQRLDDFGIPSPDAQNLLHEFTERVQNGELSTPEIREKYYLDRLSKNTADLPIGTLADRVYTNVLFSWATDPANRQFLDTIISPSTLDSIENLVTAVDASYLAENFQFARSMRRKVIMHVGPTNSGKTYNALRALAAARIGIYAGPLRLLAHEIWERLNLGQILPLGAEYEPTEDLVDDTIDVGDGKPAVHRNGDPRYARLCNLITGEEQKFVSDLAPLTSATVEMVSFHQKYDVAVVDEVQMLADEYRGGGWTNAILGIAAKELHLCGEETAVPIVEAMLKGTGDELIVNRYQRLAPLSIEPHSLRGDLSKIRKGDCMVTFSRKGVFGLKRKVEEVTGMRCAVVYGRLPPEVRNSQAALFNDQDSGYDVLIGSDAIGMGLNLKIKRVILESVDKFDGVQERPLSLSQTKQIAGRAGRYGAHKDGDENVGLVATVREQDMPFLRRAIAAPFEPLKAARQNPTPASWQEAATALPPGASLRTMIDVHRFCARTNPIFEFCEINNIDVISEFVDTYASDFTTAEKFTIVMAPIPWRDRRFIEVIGDFMSKYREKFQVDLVSCLEETMYIKALRETEAKMTEGGQPKSNVQALDVLETLHKILVLYMWMSMRHPVAWSSHDDVSKLKARTEVALEWSLEGLTEAQELMGHHVGREPRKEKISFSKRRDRKVVLS</sequence>
<keyword evidence="4" id="KW-0067">ATP-binding</keyword>
<feature type="domain" description="Helicase C-terminal" evidence="6">
    <location>
        <begin position="368"/>
        <end position="533"/>
    </location>
</feature>
<dbReference type="InterPro" id="IPR027417">
    <property type="entry name" value="P-loop_NTPase"/>
</dbReference>
<dbReference type="Gene3D" id="1.20.58.1080">
    <property type="match status" value="1"/>
</dbReference>
<protein>
    <submittedName>
        <fullName evidence="7">P-loop containing nucleoside triphosphate hydrolase protein</fullName>
    </submittedName>
</protein>
<dbReference type="Pfam" id="PF00271">
    <property type="entry name" value="Helicase_C"/>
    <property type="match status" value="1"/>
</dbReference>
<dbReference type="InterPro" id="IPR001650">
    <property type="entry name" value="Helicase_C-like"/>
</dbReference>
<dbReference type="GO" id="GO:0005524">
    <property type="term" value="F:ATP binding"/>
    <property type="evidence" value="ECO:0007669"/>
    <property type="project" value="UniProtKB-KW"/>
</dbReference>
<dbReference type="PANTHER" id="PTHR12131">
    <property type="entry name" value="ATP-DEPENDENT RNA AND DNA HELICASE"/>
    <property type="match status" value="1"/>
</dbReference>
<dbReference type="OrthoDB" id="6692397at2759"/>
<dbReference type="FunFam" id="3.40.50.300:FF:000957">
    <property type="entry name" value="ATP-dependent RNA helicase SUV3L, mitochondrial"/>
    <property type="match status" value="1"/>
</dbReference>
<accession>A0A9P5ZTP7</accession>
<gene>
    <name evidence="7" type="ORF">BDN71DRAFT_1393782</name>
</gene>
<keyword evidence="2 7" id="KW-0378">Hydrolase</keyword>
<dbReference type="Proteomes" id="UP000807025">
    <property type="component" value="Unassembled WGS sequence"/>
</dbReference>
<comment type="caution">
    <text evidence="7">The sequence shown here is derived from an EMBL/GenBank/DDBJ whole genome shotgun (WGS) entry which is preliminary data.</text>
</comment>
<dbReference type="PANTHER" id="PTHR12131:SF1">
    <property type="entry name" value="ATP-DEPENDENT RNA HELICASE SUPV3L1, MITOCHONDRIAL-RELATED"/>
    <property type="match status" value="1"/>
</dbReference>